<evidence type="ECO:0000313" key="1">
    <source>
        <dbReference type="EMBL" id="KAJ8686659.1"/>
    </source>
</evidence>
<dbReference type="Proteomes" id="UP001239111">
    <property type="component" value="Chromosome 1"/>
</dbReference>
<protein>
    <submittedName>
        <fullName evidence="1">Uncharacterized protein</fullName>
    </submittedName>
</protein>
<keyword evidence="2" id="KW-1185">Reference proteome</keyword>
<accession>A0ACC2PVK0</accession>
<organism evidence="1 2">
    <name type="scientific">Eretmocerus hayati</name>
    <dbReference type="NCBI Taxonomy" id="131215"/>
    <lineage>
        <taxon>Eukaryota</taxon>
        <taxon>Metazoa</taxon>
        <taxon>Ecdysozoa</taxon>
        <taxon>Arthropoda</taxon>
        <taxon>Hexapoda</taxon>
        <taxon>Insecta</taxon>
        <taxon>Pterygota</taxon>
        <taxon>Neoptera</taxon>
        <taxon>Endopterygota</taxon>
        <taxon>Hymenoptera</taxon>
        <taxon>Apocrita</taxon>
        <taxon>Proctotrupomorpha</taxon>
        <taxon>Chalcidoidea</taxon>
        <taxon>Aphelinidae</taxon>
        <taxon>Aphelininae</taxon>
        <taxon>Eretmocerus</taxon>
    </lineage>
</organism>
<proteinExistence type="predicted"/>
<evidence type="ECO:0000313" key="2">
    <source>
        <dbReference type="Proteomes" id="UP001239111"/>
    </source>
</evidence>
<sequence>MRLKFAKSVLILILIGNTIIWYKIWKIFSGDQSQYQNIVPVQEVPQKLHRRLARLVTVIIRQFEIFDNDIDNTVKLILNSYPSMTIVIVCDELLYPPLEMNFQNESMRNVHLVNLQPSFNRSVEKRNPLKHIHTKYVAFVPDATRLTTKQTLQEAVNRAAKLKLVSVGVGKNSLSCLDAKLRIKEWSLSLDKISGTECSMVLGKHITIVDVEVLKSLSDPFMMPFTDALYLQTTALGIKVNILKDLHFIDGRLLHRSQQAQQKLQQLHRSRQRTMFGKLGIKKFIQSNNNNVEWYGCSRETPHCFGSVVNGIPSYLYQNRYTPPCCLAGLRKVALHVFDKLEEVGIRYWLESTSLLGAVKNGDILPWDHEVVLGVNRDDLNRSPWIVKAKSKAVVDDDGFVWEKATEGEFFKVQYSKINRLHVNLLPFYSKNGTMMRDSWFLNNRDFPEQFLHPMSNFDFVGRQVPSPNNVRDFLEIKFFKGVIENPELTSKIPIDRNHFLRDGDT</sequence>
<gene>
    <name evidence="1" type="ORF">QAD02_022453</name>
</gene>
<dbReference type="EMBL" id="CM056741">
    <property type="protein sequence ID" value="KAJ8686659.1"/>
    <property type="molecule type" value="Genomic_DNA"/>
</dbReference>
<comment type="caution">
    <text evidence="1">The sequence shown here is derived from an EMBL/GenBank/DDBJ whole genome shotgun (WGS) entry which is preliminary data.</text>
</comment>
<name>A0ACC2PVK0_9HYME</name>
<reference evidence="1" key="1">
    <citation type="submission" date="2023-04" db="EMBL/GenBank/DDBJ databases">
        <title>A chromosome-level genome assembly of the parasitoid wasp Eretmocerus hayati.</title>
        <authorList>
            <person name="Zhong Y."/>
            <person name="Liu S."/>
            <person name="Liu Y."/>
        </authorList>
    </citation>
    <scope>NUCLEOTIDE SEQUENCE</scope>
    <source>
        <strain evidence="1">ZJU_SS_LIU_2023</strain>
    </source>
</reference>